<comment type="subunit">
    <text evidence="3">Part of the 50S ribosomal subunit. Binds 23S rRNA.</text>
</comment>
<reference evidence="5" key="1">
    <citation type="journal article" date="2020" name="mSystems">
        <title>Genome- and Community-Level Interaction Insights into Carbon Utilization and Element Cycling Functions of Hydrothermarchaeota in Hydrothermal Sediment.</title>
        <authorList>
            <person name="Zhou Z."/>
            <person name="Liu Y."/>
            <person name="Xu W."/>
            <person name="Pan J."/>
            <person name="Luo Z.H."/>
            <person name="Li M."/>
        </authorList>
    </citation>
    <scope>NUCLEOTIDE SEQUENCE</scope>
    <source>
        <strain evidence="5">SpSt-1183</strain>
    </source>
</reference>
<evidence type="ECO:0000259" key="4">
    <source>
        <dbReference type="Pfam" id="PF01775"/>
    </source>
</evidence>
<dbReference type="GO" id="GO:1990904">
    <property type="term" value="C:ribonucleoprotein complex"/>
    <property type="evidence" value="ECO:0007669"/>
    <property type="project" value="UniProtKB-KW"/>
</dbReference>
<dbReference type="HAMAP" id="MF_00273">
    <property type="entry name" value="Ribosomal_eL20"/>
    <property type="match status" value="1"/>
</dbReference>
<accession>A0A831M0L1</accession>
<dbReference type="GO" id="GO:0005840">
    <property type="term" value="C:ribosome"/>
    <property type="evidence" value="ECO:0007669"/>
    <property type="project" value="UniProtKB-KW"/>
</dbReference>
<sequence length="62" mass="7077">MENQQYEVTGACQIGGVWQPFTKVVEAQNERIAREHVYTDIGSKHRLKRNYITIKGVTVVGE</sequence>
<comment type="caution">
    <text evidence="5">The sequence shown here is derived from an EMBL/GenBank/DDBJ whole genome shotgun (WGS) entry which is preliminary data.</text>
</comment>
<proteinExistence type="inferred from homology"/>
<dbReference type="InterPro" id="IPR028877">
    <property type="entry name" value="Ribosomal_eL20"/>
</dbReference>
<organism evidence="5">
    <name type="scientific">Methanofollis liminatans</name>
    <dbReference type="NCBI Taxonomy" id="2201"/>
    <lineage>
        <taxon>Archaea</taxon>
        <taxon>Methanobacteriati</taxon>
        <taxon>Methanobacteriota</taxon>
        <taxon>Stenosarchaea group</taxon>
        <taxon>Methanomicrobia</taxon>
        <taxon>Methanomicrobiales</taxon>
        <taxon>Methanomicrobiaceae</taxon>
        <taxon>Methanofollis</taxon>
    </lineage>
</organism>
<dbReference type="GO" id="GO:0006412">
    <property type="term" value="P:translation"/>
    <property type="evidence" value="ECO:0007669"/>
    <property type="project" value="UniProtKB-UniRule"/>
</dbReference>
<keyword evidence="3" id="KW-0694">RNA-binding</keyword>
<dbReference type="EMBL" id="DSBY01000032">
    <property type="protein sequence ID" value="HDS62648.1"/>
    <property type="molecule type" value="Genomic_DNA"/>
</dbReference>
<evidence type="ECO:0000313" key="5">
    <source>
        <dbReference type="EMBL" id="HDS62648.1"/>
    </source>
</evidence>
<evidence type="ECO:0000256" key="3">
    <source>
        <dbReference type="HAMAP-Rule" id="MF_00273"/>
    </source>
</evidence>
<dbReference type="SUPFAM" id="SSF160374">
    <property type="entry name" value="RplX-like"/>
    <property type="match status" value="1"/>
</dbReference>
<keyword evidence="3" id="KW-0699">rRNA-binding</keyword>
<dbReference type="Gene3D" id="3.10.20.10">
    <property type="match status" value="1"/>
</dbReference>
<protein>
    <recommendedName>
        <fullName evidence="3">Large ribosomal subunit protein eL20</fullName>
    </recommendedName>
</protein>
<dbReference type="NCBIfam" id="NF001981">
    <property type="entry name" value="PRK00773.1-1"/>
    <property type="match status" value="1"/>
</dbReference>
<comment type="similarity">
    <text evidence="3">Belongs to the eukaryotic ribosomal protein eL20 family.</text>
</comment>
<dbReference type="Proteomes" id="UP000885648">
    <property type="component" value="Unassembled WGS sequence"/>
</dbReference>
<keyword evidence="1 3" id="KW-0689">Ribosomal protein</keyword>
<keyword evidence="2 3" id="KW-0687">Ribonucleoprotein</keyword>
<dbReference type="GO" id="GO:0003735">
    <property type="term" value="F:structural constituent of ribosome"/>
    <property type="evidence" value="ECO:0007669"/>
    <property type="project" value="InterPro"/>
</dbReference>
<name>A0A831M0L1_9EURY</name>
<dbReference type="InterPro" id="IPR023573">
    <property type="entry name" value="Ribosomal_eL20_dom"/>
</dbReference>
<evidence type="ECO:0000256" key="1">
    <source>
        <dbReference type="ARBA" id="ARBA00022980"/>
    </source>
</evidence>
<feature type="domain" description="Large ribosomal subunit protein eL20" evidence="4">
    <location>
        <begin position="4"/>
        <end position="57"/>
    </location>
</feature>
<dbReference type="GO" id="GO:0070180">
    <property type="term" value="F:large ribosomal subunit rRNA binding"/>
    <property type="evidence" value="ECO:0007669"/>
    <property type="project" value="UniProtKB-UniRule"/>
</dbReference>
<dbReference type="Pfam" id="PF01775">
    <property type="entry name" value="Ribosomal_L18A"/>
    <property type="match status" value="1"/>
</dbReference>
<evidence type="ECO:0000256" key="2">
    <source>
        <dbReference type="ARBA" id="ARBA00023274"/>
    </source>
</evidence>
<dbReference type="AlphaFoldDB" id="A0A831M0L1"/>
<gene>
    <name evidence="3" type="primary">rpl18a</name>
    <name evidence="3" type="synonym">rpl20e</name>
    <name evidence="3" type="synonym">rplX</name>
    <name evidence="5" type="ORF">ENN52_00660</name>
</gene>